<feature type="domain" description="C2" evidence="2">
    <location>
        <begin position="1"/>
        <end position="106"/>
    </location>
</feature>
<dbReference type="PROSITE" id="PS50004">
    <property type="entry name" value="C2"/>
    <property type="match status" value="1"/>
</dbReference>
<dbReference type="GO" id="GO:0072659">
    <property type="term" value="P:protein localization to plasma membrane"/>
    <property type="evidence" value="ECO:0007669"/>
    <property type="project" value="TreeGrafter"/>
</dbReference>
<dbReference type="SUPFAM" id="SSF49562">
    <property type="entry name" value="C2 domain (Calcium/lipid-binding domain, CaLB)"/>
    <property type="match status" value="1"/>
</dbReference>
<dbReference type="AlphaFoldDB" id="A0A813YRN5"/>
<evidence type="ECO:0000313" key="3">
    <source>
        <dbReference type="EMBL" id="CAF0888667.1"/>
    </source>
</evidence>
<comment type="caution">
    <text evidence="3">The sequence shown here is derived from an EMBL/GenBank/DDBJ whole genome shotgun (WGS) entry which is preliminary data.</text>
</comment>
<organism evidence="3 4">
    <name type="scientific">Brachionus calyciflorus</name>
    <dbReference type="NCBI Taxonomy" id="104777"/>
    <lineage>
        <taxon>Eukaryota</taxon>
        <taxon>Metazoa</taxon>
        <taxon>Spiralia</taxon>
        <taxon>Gnathifera</taxon>
        <taxon>Rotifera</taxon>
        <taxon>Eurotatoria</taxon>
        <taxon>Monogononta</taxon>
        <taxon>Pseudotrocha</taxon>
        <taxon>Ploima</taxon>
        <taxon>Brachionidae</taxon>
        <taxon>Brachionus</taxon>
    </lineage>
</organism>
<evidence type="ECO:0000313" key="4">
    <source>
        <dbReference type="Proteomes" id="UP000663879"/>
    </source>
</evidence>
<dbReference type="Pfam" id="PF23028">
    <property type="entry name" value="YbjQ_3"/>
    <property type="match status" value="1"/>
</dbReference>
<dbReference type="PRINTS" id="PR00399">
    <property type="entry name" value="SYNAPTOTAGMN"/>
</dbReference>
<protein>
    <recommendedName>
        <fullName evidence="2">C2 domain-containing protein</fullName>
    </recommendedName>
</protein>
<dbReference type="PANTHER" id="PTHR37412">
    <property type="entry name" value="C2 DOMAIN-CONTAINING PROTEIN 5"/>
    <property type="match status" value="1"/>
</dbReference>
<reference evidence="3" key="1">
    <citation type="submission" date="2021-02" db="EMBL/GenBank/DDBJ databases">
        <authorList>
            <person name="Nowell W R."/>
        </authorList>
    </citation>
    <scope>NUCLEOTIDE SEQUENCE</scope>
    <source>
        <strain evidence="3">Ploen Becks lab</strain>
    </source>
</reference>
<dbReference type="InterPro" id="IPR057815">
    <property type="entry name" value="C2CD5_C"/>
</dbReference>
<dbReference type="GO" id="GO:0005544">
    <property type="term" value="F:calcium-dependent phospholipid binding"/>
    <property type="evidence" value="ECO:0007669"/>
    <property type="project" value="InterPro"/>
</dbReference>
<dbReference type="GO" id="GO:0005509">
    <property type="term" value="F:calcium ion binding"/>
    <property type="evidence" value="ECO:0007669"/>
    <property type="project" value="TreeGrafter"/>
</dbReference>
<dbReference type="InterPro" id="IPR056431">
    <property type="entry name" value="C2CD5_YbjQ-rel_dom"/>
</dbReference>
<accession>A0A813YRN5</accession>
<dbReference type="InterPro" id="IPR000008">
    <property type="entry name" value="C2_dom"/>
</dbReference>
<dbReference type="OrthoDB" id="419768at2759"/>
<dbReference type="EMBL" id="CAJNOC010001754">
    <property type="protein sequence ID" value="CAF0888667.1"/>
    <property type="molecule type" value="Genomic_DNA"/>
</dbReference>
<dbReference type="InterPro" id="IPR056430">
    <property type="entry name" value="C2CD5_YbjQ-like_dom"/>
</dbReference>
<dbReference type="GO" id="GO:0090314">
    <property type="term" value="P:positive regulation of protein targeting to membrane"/>
    <property type="evidence" value="ECO:0007669"/>
    <property type="project" value="TreeGrafter"/>
</dbReference>
<dbReference type="Pfam" id="PF00168">
    <property type="entry name" value="C2"/>
    <property type="match status" value="1"/>
</dbReference>
<dbReference type="InterPro" id="IPR035892">
    <property type="entry name" value="C2_domain_sf"/>
</dbReference>
<dbReference type="Proteomes" id="UP000663879">
    <property type="component" value="Unassembled WGS sequence"/>
</dbReference>
<sequence length="864" mass="97738">MPGKIKIGILNARNLPIMDRSSESSDAFVEVRFGNENYDKTHVYKKSLNPEWNSKFVFEVEEDEIQEEPLQIRVLDHDTYSSHDAIGKVYIDLKPLLSQNGPNLLNGFFPIYDTLHGIRGEIKIQAKIEIINDCNEYRKSSSGVQFFASSKVPEGYSLQNFCGFVEEMVLNDDPEYQWIDKIRAPRTSNEARQKLFTKLSGEVQRRIGLKVLDMDANCVLGYQQYFDLEGEYGIVVRGIGTAAFINRNINILSNGNNYCTSPQFIQPSRPFPDLNSKPSKISPNRIIKKNHSDSDIISHYQINSAQFNQHSHHQQQKQETQANFSLLDKMEYPFFTLQQYPVGFIKSLCGIVCSRSVKLLGATNDLDELESRDKWWIEIRNEIRSHMKSLNCHAVLGYTETKSICEDVCVLSASGTAAIVNEAFFANSNLISNDSNLSKKCSICHVPYSDTDLPFPIALSNCSICGQAQVPDIIFTSIQPTSEIETIGKGSLLKAIVARPRKKCSGEISAKMISDYLPFLEYELHRQLLGKLKLKGMNMLYGLRIQISIGENVLVGIAEATACYAAALPSPIIPKIINENKSKRETKEIESLKKVLVEEMTKNVEFFGLAQDLKILPSNINSIQSENDSNDSRALFKIELDDYREKENIFLLMDSVGRKRSNFYLCSTEFMPGIQFDTNLQMFTSVYRCEASLVQINTKKFNEIFDDILESLSYKFRKYDNCVLANLSFDSSLYDDDHAMIIVTGSCLTYNEKHKDNKIKNNVEVTNLSYVPNATIENYLGLINLFLIRESTQIKENGGLSGFMHCFITEVLAMARAHVISLGGNALLSFKMTECMLLDNPHRNQGQCLINVSGDAVRIVKNFN</sequence>
<dbReference type="InterPro" id="IPR001565">
    <property type="entry name" value="Synaptotagmin"/>
</dbReference>
<evidence type="ECO:0000256" key="1">
    <source>
        <dbReference type="ARBA" id="ARBA00022737"/>
    </source>
</evidence>
<dbReference type="SMART" id="SM00239">
    <property type="entry name" value="C2"/>
    <property type="match status" value="1"/>
</dbReference>
<dbReference type="GO" id="GO:0005886">
    <property type="term" value="C:plasma membrane"/>
    <property type="evidence" value="ECO:0007669"/>
    <property type="project" value="TreeGrafter"/>
</dbReference>
<dbReference type="Gene3D" id="2.60.40.150">
    <property type="entry name" value="C2 domain"/>
    <property type="match status" value="1"/>
</dbReference>
<keyword evidence="4" id="KW-1185">Reference proteome</keyword>
<dbReference type="InterPro" id="IPR038983">
    <property type="entry name" value="C2CD5"/>
</dbReference>
<dbReference type="Pfam" id="PF23025">
    <property type="entry name" value="YbjQ_2"/>
    <property type="match status" value="3"/>
</dbReference>
<keyword evidence="1" id="KW-0677">Repeat</keyword>
<proteinExistence type="predicted"/>
<name>A0A813YRN5_9BILA</name>
<dbReference type="GO" id="GO:0010828">
    <property type="term" value="P:positive regulation of D-glucose transmembrane transport"/>
    <property type="evidence" value="ECO:0007669"/>
    <property type="project" value="TreeGrafter"/>
</dbReference>
<dbReference type="PANTHER" id="PTHR37412:SF2">
    <property type="entry name" value="C2 DOMAIN-CONTAINING PROTEIN 5"/>
    <property type="match status" value="1"/>
</dbReference>
<dbReference type="GO" id="GO:0031340">
    <property type="term" value="P:positive regulation of vesicle fusion"/>
    <property type="evidence" value="ECO:0007669"/>
    <property type="project" value="TreeGrafter"/>
</dbReference>
<evidence type="ECO:0000259" key="2">
    <source>
        <dbReference type="PROSITE" id="PS50004"/>
    </source>
</evidence>
<dbReference type="GO" id="GO:0065002">
    <property type="term" value="P:intracellular protein transmembrane transport"/>
    <property type="evidence" value="ECO:0007669"/>
    <property type="project" value="TreeGrafter"/>
</dbReference>
<dbReference type="Pfam" id="PF23128">
    <property type="entry name" value="YbjQ_4"/>
    <property type="match status" value="1"/>
</dbReference>
<gene>
    <name evidence="3" type="ORF">OXX778_LOCUS10790</name>
</gene>